<dbReference type="AlphaFoldDB" id="A0A917H6J0"/>
<organism evidence="2 3">
    <name type="scientific">Edaphobacter dinghuensis</name>
    <dbReference type="NCBI Taxonomy" id="1560005"/>
    <lineage>
        <taxon>Bacteria</taxon>
        <taxon>Pseudomonadati</taxon>
        <taxon>Acidobacteriota</taxon>
        <taxon>Terriglobia</taxon>
        <taxon>Terriglobales</taxon>
        <taxon>Acidobacteriaceae</taxon>
        <taxon>Edaphobacter</taxon>
    </lineage>
</organism>
<proteinExistence type="inferred from homology"/>
<dbReference type="SFLD" id="SFLDS00028">
    <property type="entry name" value="Proline_Racemase"/>
    <property type="match status" value="1"/>
</dbReference>
<comment type="similarity">
    <text evidence="1">Belongs to the proline racemase family.</text>
</comment>
<dbReference type="EMBL" id="BMGT01000001">
    <property type="protein sequence ID" value="GGG69727.1"/>
    <property type="molecule type" value="Genomic_DNA"/>
</dbReference>
<dbReference type="Gene3D" id="3.10.310.10">
    <property type="entry name" value="Diaminopimelate Epimerase, Chain A, domain 1"/>
    <property type="match status" value="2"/>
</dbReference>
<dbReference type="InterPro" id="IPR008794">
    <property type="entry name" value="Pro_racemase_fam"/>
</dbReference>
<protein>
    <submittedName>
        <fullName evidence="2">4-hydroxyproline epimerase</fullName>
    </submittedName>
</protein>
<gene>
    <name evidence="2" type="ORF">GCM10011585_09770</name>
</gene>
<dbReference type="PANTHER" id="PTHR33442:SF1">
    <property type="entry name" value="TRANS-3-HYDROXY-L-PROLINE DEHYDRATASE"/>
    <property type="match status" value="1"/>
</dbReference>
<evidence type="ECO:0000256" key="1">
    <source>
        <dbReference type="ARBA" id="ARBA00007529"/>
    </source>
</evidence>
<accession>A0A917H6J0</accession>
<dbReference type="Pfam" id="PF05544">
    <property type="entry name" value="Pro_racemase"/>
    <property type="match status" value="1"/>
</dbReference>
<name>A0A917H6J0_9BACT</name>
<reference evidence="2" key="1">
    <citation type="journal article" date="2014" name="Int. J. Syst. Evol. Microbiol.">
        <title>Complete genome sequence of Corynebacterium casei LMG S-19264T (=DSM 44701T), isolated from a smear-ripened cheese.</title>
        <authorList>
            <consortium name="US DOE Joint Genome Institute (JGI-PGF)"/>
            <person name="Walter F."/>
            <person name="Albersmeier A."/>
            <person name="Kalinowski J."/>
            <person name="Ruckert C."/>
        </authorList>
    </citation>
    <scope>NUCLEOTIDE SEQUENCE</scope>
    <source>
        <strain evidence="2">CGMCC 1.12997</strain>
    </source>
</reference>
<keyword evidence="3" id="KW-1185">Reference proteome</keyword>
<dbReference type="SUPFAM" id="SSF54506">
    <property type="entry name" value="Diaminopimelate epimerase-like"/>
    <property type="match status" value="1"/>
</dbReference>
<sequence length="283" mass="30415">MQDRLNLLRDEYDSFRAGVVCEPRGSEVIVGALLCKPVDPEATAGVIFFNDVGYLGMCGHGTIGLVTTLAHLGRIKPGKHAIETPVGTVYTHLHDNGSVSVQNVLSYRHRSDVTVDVPAYGQITGDVAWGGNWFMLVKDHTFDLKIENRLNLLAITTAIRSALADEGITGKGGALIDHVELFAPPSNPENSSRNFVLCPGASFDRSPCGTGTSAKLACMHASGMFAPGMEWRQEGILGSVFVGTVKETPEGVIPTITGQAWITAESTLIFDPTDPFRDGIRFE</sequence>
<comment type="caution">
    <text evidence="2">The sequence shown here is derived from an EMBL/GenBank/DDBJ whole genome shotgun (WGS) entry which is preliminary data.</text>
</comment>
<dbReference type="PIRSF" id="PIRSF029792">
    <property type="entry name" value="Pro_racemase"/>
    <property type="match status" value="1"/>
</dbReference>
<dbReference type="PANTHER" id="PTHR33442">
    <property type="entry name" value="TRANS-3-HYDROXY-L-PROLINE DEHYDRATASE"/>
    <property type="match status" value="1"/>
</dbReference>
<evidence type="ECO:0000313" key="3">
    <source>
        <dbReference type="Proteomes" id="UP000647241"/>
    </source>
</evidence>
<dbReference type="Proteomes" id="UP000647241">
    <property type="component" value="Unassembled WGS sequence"/>
</dbReference>
<evidence type="ECO:0000313" key="2">
    <source>
        <dbReference type="EMBL" id="GGG69727.1"/>
    </source>
</evidence>
<reference evidence="2" key="2">
    <citation type="submission" date="2020-09" db="EMBL/GenBank/DDBJ databases">
        <authorList>
            <person name="Sun Q."/>
            <person name="Zhou Y."/>
        </authorList>
    </citation>
    <scope>NUCLEOTIDE SEQUENCE</scope>
    <source>
        <strain evidence="2">CGMCC 1.12997</strain>
    </source>
</reference>